<protein>
    <submittedName>
        <fullName evidence="16">CYP6JT4</fullName>
    </submittedName>
</protein>
<evidence type="ECO:0000256" key="14">
    <source>
        <dbReference type="RuleBase" id="RU000461"/>
    </source>
</evidence>
<organism evidence="16 17">
    <name type="scientific">Cotesia congregata</name>
    <name type="common">Parasitoid wasp</name>
    <name type="synonym">Apanteles congregatus</name>
    <dbReference type="NCBI Taxonomy" id="51543"/>
    <lineage>
        <taxon>Eukaryota</taxon>
        <taxon>Metazoa</taxon>
        <taxon>Ecdysozoa</taxon>
        <taxon>Arthropoda</taxon>
        <taxon>Hexapoda</taxon>
        <taxon>Insecta</taxon>
        <taxon>Pterygota</taxon>
        <taxon>Neoptera</taxon>
        <taxon>Endopterygota</taxon>
        <taxon>Hymenoptera</taxon>
        <taxon>Apocrita</taxon>
        <taxon>Ichneumonoidea</taxon>
        <taxon>Braconidae</taxon>
        <taxon>Microgastrinae</taxon>
        <taxon>Cotesia</taxon>
    </lineage>
</organism>
<accession>A0A8J2HHA4</accession>
<keyword evidence="5 13" id="KW-0349">Heme</keyword>
<proteinExistence type="inferred from homology"/>
<evidence type="ECO:0000256" key="15">
    <source>
        <dbReference type="SAM" id="Phobius"/>
    </source>
</evidence>
<evidence type="ECO:0000256" key="2">
    <source>
        <dbReference type="ARBA" id="ARBA00004174"/>
    </source>
</evidence>
<keyword evidence="6 13" id="KW-0479">Metal-binding</keyword>
<dbReference type="PANTHER" id="PTHR24292">
    <property type="entry name" value="CYTOCHROME P450"/>
    <property type="match status" value="1"/>
</dbReference>
<keyword evidence="15" id="KW-0812">Transmembrane</keyword>
<dbReference type="PRINTS" id="PR00385">
    <property type="entry name" value="P450"/>
</dbReference>
<dbReference type="PRINTS" id="PR00463">
    <property type="entry name" value="EP450I"/>
</dbReference>
<dbReference type="InterPro" id="IPR017972">
    <property type="entry name" value="Cyt_P450_CS"/>
</dbReference>
<keyword evidence="11 14" id="KW-0503">Monooxygenase</keyword>
<dbReference type="GO" id="GO:0005506">
    <property type="term" value="F:iron ion binding"/>
    <property type="evidence" value="ECO:0007669"/>
    <property type="project" value="InterPro"/>
</dbReference>
<evidence type="ECO:0000256" key="3">
    <source>
        <dbReference type="ARBA" id="ARBA00004406"/>
    </source>
</evidence>
<evidence type="ECO:0000256" key="7">
    <source>
        <dbReference type="ARBA" id="ARBA00022824"/>
    </source>
</evidence>
<evidence type="ECO:0000256" key="5">
    <source>
        <dbReference type="ARBA" id="ARBA00022617"/>
    </source>
</evidence>
<comment type="cofactor">
    <cofactor evidence="1 13">
        <name>heme</name>
        <dbReference type="ChEBI" id="CHEBI:30413"/>
    </cofactor>
</comment>
<sequence>MEYGVQEILIITAGIIILAIYYWSTAKHNHWKRLGVPGPKPTPLVGNMGPFFLGKKAMAERQEEMYKEWKNEPFFGFYNSRMPVLMITDPDLIRLVLIKDFQAFSGRGINIKDDDPLANHLFNIDGHKWKVLRAKLTPAFTTGKLKLMIDLMVECANHFERYLLNQVGKGKVIECREIAAKFTTDVIGSTAFGINMNALDREDSQFRIIGRKMFEPSVINMCKRLLRDFSPRLFKLLNIEIIPKAHTDFFVNSIRETIEFRETEKIVRHDLVDLLKDIKKNQHEIDFEVTEGLLTSQAFVFFAAGFETSSTTISFALYEMALNLGVQEKLRNEIHETLKKHNGKLSYDIINEMKYLNMVLQETLRKDSPAILLRRKSVLPYKIPNSNITLPTGTAIEIPVYSIHHDEQYYPNPEVFDPERFNENEKRHQMVYLPFGDGPKNCIGLRFAAYQSKLGIISVLRHFKVLPSDSLQIPYQIHKASIILSAAGGINLKFEPLV</sequence>
<reference evidence="16" key="1">
    <citation type="submission" date="2021-04" db="EMBL/GenBank/DDBJ databases">
        <authorList>
            <person name="Chebbi M.A.C M."/>
        </authorList>
    </citation>
    <scope>NUCLEOTIDE SEQUENCE</scope>
</reference>
<evidence type="ECO:0000256" key="13">
    <source>
        <dbReference type="PIRSR" id="PIRSR602401-1"/>
    </source>
</evidence>
<feature type="binding site" description="axial binding residue" evidence="13">
    <location>
        <position position="442"/>
    </location>
    <ligand>
        <name>heme</name>
        <dbReference type="ChEBI" id="CHEBI:30413"/>
    </ligand>
    <ligandPart>
        <name>Fe</name>
        <dbReference type="ChEBI" id="CHEBI:18248"/>
    </ligandPart>
</feature>
<comment type="subcellular location">
    <subcellularLocation>
        <location evidence="3">Endoplasmic reticulum membrane</location>
        <topology evidence="3">Peripheral membrane protein</topology>
    </subcellularLocation>
    <subcellularLocation>
        <location evidence="2">Microsome membrane</location>
        <topology evidence="2">Peripheral membrane protein</topology>
    </subcellularLocation>
</comment>
<evidence type="ECO:0000256" key="11">
    <source>
        <dbReference type="ARBA" id="ARBA00023033"/>
    </source>
</evidence>
<keyword evidence="9 14" id="KW-0560">Oxidoreductase</keyword>
<name>A0A8J2HHA4_COTCN</name>
<dbReference type="GO" id="GO:0020037">
    <property type="term" value="F:heme binding"/>
    <property type="evidence" value="ECO:0007669"/>
    <property type="project" value="InterPro"/>
</dbReference>
<dbReference type="SUPFAM" id="SSF48264">
    <property type="entry name" value="Cytochrome P450"/>
    <property type="match status" value="1"/>
</dbReference>
<evidence type="ECO:0000256" key="12">
    <source>
        <dbReference type="ARBA" id="ARBA00023136"/>
    </source>
</evidence>
<dbReference type="Proteomes" id="UP000786811">
    <property type="component" value="Unassembled WGS sequence"/>
</dbReference>
<comment type="similarity">
    <text evidence="4 14">Belongs to the cytochrome P450 family.</text>
</comment>
<evidence type="ECO:0000256" key="4">
    <source>
        <dbReference type="ARBA" id="ARBA00010617"/>
    </source>
</evidence>
<dbReference type="Pfam" id="PF00067">
    <property type="entry name" value="p450"/>
    <property type="match status" value="1"/>
</dbReference>
<keyword evidence="10 13" id="KW-0408">Iron</keyword>
<evidence type="ECO:0000313" key="17">
    <source>
        <dbReference type="Proteomes" id="UP000786811"/>
    </source>
</evidence>
<keyword evidence="7" id="KW-0256">Endoplasmic reticulum</keyword>
<dbReference type="GO" id="GO:0005789">
    <property type="term" value="C:endoplasmic reticulum membrane"/>
    <property type="evidence" value="ECO:0007669"/>
    <property type="project" value="UniProtKB-SubCell"/>
</dbReference>
<dbReference type="CDD" id="cd11056">
    <property type="entry name" value="CYP6-like"/>
    <property type="match status" value="1"/>
</dbReference>
<evidence type="ECO:0000256" key="8">
    <source>
        <dbReference type="ARBA" id="ARBA00022848"/>
    </source>
</evidence>
<gene>
    <name evidence="16" type="ORF">HICCMSTLAB_LOCUS10048</name>
</gene>
<dbReference type="GO" id="GO:0016705">
    <property type="term" value="F:oxidoreductase activity, acting on paired donors, with incorporation or reduction of molecular oxygen"/>
    <property type="evidence" value="ECO:0007669"/>
    <property type="project" value="InterPro"/>
</dbReference>
<dbReference type="PANTHER" id="PTHR24292:SF54">
    <property type="entry name" value="CYP9F3-RELATED"/>
    <property type="match status" value="1"/>
</dbReference>
<evidence type="ECO:0000313" key="16">
    <source>
        <dbReference type="EMBL" id="CAG5100975.1"/>
    </source>
</evidence>
<evidence type="ECO:0000256" key="10">
    <source>
        <dbReference type="ARBA" id="ARBA00023004"/>
    </source>
</evidence>
<comment type="caution">
    <text evidence="16">The sequence shown here is derived from an EMBL/GenBank/DDBJ whole genome shotgun (WGS) entry which is preliminary data.</text>
</comment>
<keyword evidence="8" id="KW-0492">Microsome</keyword>
<dbReference type="PROSITE" id="PS00086">
    <property type="entry name" value="CYTOCHROME_P450"/>
    <property type="match status" value="1"/>
</dbReference>
<keyword evidence="15" id="KW-1133">Transmembrane helix</keyword>
<keyword evidence="12 15" id="KW-0472">Membrane</keyword>
<dbReference type="OrthoDB" id="2789670at2759"/>
<feature type="transmembrane region" description="Helical" evidence="15">
    <location>
        <begin position="6"/>
        <end position="24"/>
    </location>
</feature>
<dbReference type="InterPro" id="IPR036396">
    <property type="entry name" value="Cyt_P450_sf"/>
</dbReference>
<dbReference type="InterPro" id="IPR050476">
    <property type="entry name" value="Insect_CytP450_Detox"/>
</dbReference>
<dbReference type="InterPro" id="IPR001128">
    <property type="entry name" value="Cyt_P450"/>
</dbReference>
<dbReference type="AlphaFoldDB" id="A0A8J2HHA4"/>
<dbReference type="InterPro" id="IPR002401">
    <property type="entry name" value="Cyt_P450_E_grp-I"/>
</dbReference>
<evidence type="ECO:0000256" key="9">
    <source>
        <dbReference type="ARBA" id="ARBA00023002"/>
    </source>
</evidence>
<keyword evidence="17" id="KW-1185">Reference proteome</keyword>
<evidence type="ECO:0000256" key="1">
    <source>
        <dbReference type="ARBA" id="ARBA00001971"/>
    </source>
</evidence>
<dbReference type="Gene3D" id="1.10.630.10">
    <property type="entry name" value="Cytochrome P450"/>
    <property type="match status" value="1"/>
</dbReference>
<dbReference type="FunFam" id="1.10.630.10:FF:000042">
    <property type="entry name" value="Cytochrome P450"/>
    <property type="match status" value="1"/>
</dbReference>
<dbReference type="EMBL" id="CAJNRD030001122">
    <property type="protein sequence ID" value="CAG5100975.1"/>
    <property type="molecule type" value="Genomic_DNA"/>
</dbReference>
<evidence type="ECO:0000256" key="6">
    <source>
        <dbReference type="ARBA" id="ARBA00022723"/>
    </source>
</evidence>
<dbReference type="GO" id="GO:0004497">
    <property type="term" value="F:monooxygenase activity"/>
    <property type="evidence" value="ECO:0007669"/>
    <property type="project" value="UniProtKB-KW"/>
</dbReference>